<proteinExistence type="predicted"/>
<evidence type="ECO:0000256" key="2">
    <source>
        <dbReference type="ARBA" id="ARBA00022771"/>
    </source>
</evidence>
<evidence type="ECO:0000256" key="4">
    <source>
        <dbReference type="ARBA" id="ARBA00023242"/>
    </source>
</evidence>
<keyword evidence="3 5" id="KW-0862">Zinc</keyword>
<dbReference type="EMBL" id="CABIJS010000697">
    <property type="protein sequence ID" value="VUZ56055.1"/>
    <property type="molecule type" value="Genomic_DNA"/>
</dbReference>
<protein>
    <recommendedName>
        <fullName evidence="6">TAZ-type domain-containing protein</fullName>
    </recommendedName>
</protein>
<keyword evidence="1 5" id="KW-0479">Metal-binding</keyword>
<dbReference type="Gene3D" id="1.20.1020.10">
    <property type="entry name" value="TAZ domain"/>
    <property type="match status" value="1"/>
</dbReference>
<dbReference type="AlphaFoldDB" id="A0A564Z976"/>
<evidence type="ECO:0000313" key="7">
    <source>
        <dbReference type="EMBL" id="VUZ56055.1"/>
    </source>
</evidence>
<dbReference type="GO" id="GO:0008270">
    <property type="term" value="F:zinc ion binding"/>
    <property type="evidence" value="ECO:0007669"/>
    <property type="project" value="UniProtKB-KW"/>
</dbReference>
<gene>
    <name evidence="7" type="ORF">WMSIL1_LOCUS13758</name>
</gene>
<dbReference type="Pfam" id="PF02135">
    <property type="entry name" value="zf-TAZ"/>
    <property type="match status" value="1"/>
</dbReference>
<sequence length="192" mass="22636">MFPNGHFSGDTHFMPPRGLSKDNLRWVLHSRTCIIEGRQPRKICRDPRCRELKRIKQHVQSCRAGKNCRIDLCATITECKEHWESCSFDQCFTCKEMVYALHERLSPDVVNYPQPSPDNLLLSPEERSERIRLIVDSFYPYADFTDLQDEKLKTAIERARIVEAQSYQCSRMLTEYDLLNEHEIKRIKGLEE</sequence>
<evidence type="ECO:0000256" key="1">
    <source>
        <dbReference type="ARBA" id="ARBA00022723"/>
    </source>
</evidence>
<keyword evidence="2 5" id="KW-0863">Zinc-finger</keyword>
<evidence type="ECO:0000256" key="3">
    <source>
        <dbReference type="ARBA" id="ARBA00022833"/>
    </source>
</evidence>
<reference evidence="7 8" key="1">
    <citation type="submission" date="2019-07" db="EMBL/GenBank/DDBJ databases">
        <authorList>
            <person name="Jastrzebski P J."/>
            <person name="Paukszto L."/>
            <person name="Jastrzebski P J."/>
        </authorList>
    </citation>
    <scope>NUCLEOTIDE SEQUENCE [LARGE SCALE GENOMIC DNA]</scope>
    <source>
        <strain evidence="7 8">WMS-il1</strain>
    </source>
</reference>
<feature type="zinc finger region" description="TAZ-type" evidence="5">
    <location>
        <begin position="13"/>
        <end position="97"/>
    </location>
</feature>
<evidence type="ECO:0000259" key="6">
    <source>
        <dbReference type="PROSITE" id="PS50134"/>
    </source>
</evidence>
<evidence type="ECO:0000313" key="8">
    <source>
        <dbReference type="Proteomes" id="UP000321570"/>
    </source>
</evidence>
<dbReference type="InterPro" id="IPR000197">
    <property type="entry name" value="Znf_TAZ"/>
</dbReference>
<dbReference type="InterPro" id="IPR036529">
    <property type="entry name" value="KIX_dom_sf"/>
</dbReference>
<organism evidence="7 8">
    <name type="scientific">Hymenolepis diminuta</name>
    <name type="common">Rat tapeworm</name>
    <dbReference type="NCBI Taxonomy" id="6216"/>
    <lineage>
        <taxon>Eukaryota</taxon>
        <taxon>Metazoa</taxon>
        <taxon>Spiralia</taxon>
        <taxon>Lophotrochozoa</taxon>
        <taxon>Platyhelminthes</taxon>
        <taxon>Cestoda</taxon>
        <taxon>Eucestoda</taxon>
        <taxon>Cyclophyllidea</taxon>
        <taxon>Hymenolepididae</taxon>
        <taxon>Hymenolepis</taxon>
    </lineage>
</organism>
<evidence type="ECO:0000256" key="5">
    <source>
        <dbReference type="PROSITE-ProRule" id="PRU00203"/>
    </source>
</evidence>
<keyword evidence="8" id="KW-1185">Reference proteome</keyword>
<dbReference type="GO" id="GO:0003712">
    <property type="term" value="F:transcription coregulator activity"/>
    <property type="evidence" value="ECO:0007669"/>
    <property type="project" value="InterPro"/>
</dbReference>
<dbReference type="Proteomes" id="UP000321570">
    <property type="component" value="Unassembled WGS sequence"/>
</dbReference>
<dbReference type="GO" id="GO:0006355">
    <property type="term" value="P:regulation of DNA-templated transcription"/>
    <property type="evidence" value="ECO:0007669"/>
    <property type="project" value="InterPro"/>
</dbReference>
<dbReference type="SUPFAM" id="SSF47040">
    <property type="entry name" value="Kix domain of CBP (creb binding protein)"/>
    <property type="match status" value="1"/>
</dbReference>
<dbReference type="SUPFAM" id="SSF57933">
    <property type="entry name" value="TAZ domain"/>
    <property type="match status" value="1"/>
</dbReference>
<dbReference type="PROSITE" id="PS50134">
    <property type="entry name" value="ZF_TAZ"/>
    <property type="match status" value="1"/>
</dbReference>
<accession>A0A564Z976</accession>
<name>A0A564Z976_HYMDI</name>
<keyword evidence="4" id="KW-0539">Nucleus</keyword>
<dbReference type="InterPro" id="IPR035898">
    <property type="entry name" value="TAZ_dom_sf"/>
</dbReference>
<feature type="domain" description="TAZ-type" evidence="6">
    <location>
        <begin position="13"/>
        <end position="97"/>
    </location>
</feature>